<sequence length="140" mass="15370">MRRVFLFLLATPAVFGCMATENHEMPEASTQATAEEPDATTTQATEKPRICCASDILDPRSTAESMFTPLLETCPDNTQIICESRQGEATIILANGEERVLATSETFSEIVIECEEGNWRLEDDADETPPIAKVLCNEIA</sequence>
<accession>A0A1I7Z8I2</accession>
<evidence type="ECO:0000256" key="1">
    <source>
        <dbReference type="SAM" id="MobiDB-lite"/>
    </source>
</evidence>
<evidence type="ECO:0000313" key="4">
    <source>
        <dbReference type="WBParaSite" id="L893_g23926.t1"/>
    </source>
</evidence>
<dbReference type="PROSITE" id="PS51257">
    <property type="entry name" value="PROKAR_LIPOPROTEIN"/>
    <property type="match status" value="1"/>
</dbReference>
<keyword evidence="2" id="KW-0732">Signal</keyword>
<reference evidence="4" key="1">
    <citation type="submission" date="2016-11" db="UniProtKB">
        <authorList>
            <consortium name="WormBaseParasite"/>
        </authorList>
    </citation>
    <scope>IDENTIFICATION</scope>
</reference>
<feature type="signal peptide" evidence="2">
    <location>
        <begin position="1"/>
        <end position="16"/>
    </location>
</feature>
<evidence type="ECO:0000256" key="2">
    <source>
        <dbReference type="SAM" id="SignalP"/>
    </source>
</evidence>
<organism evidence="3 4">
    <name type="scientific">Steinernema glaseri</name>
    <dbReference type="NCBI Taxonomy" id="37863"/>
    <lineage>
        <taxon>Eukaryota</taxon>
        <taxon>Metazoa</taxon>
        <taxon>Ecdysozoa</taxon>
        <taxon>Nematoda</taxon>
        <taxon>Chromadorea</taxon>
        <taxon>Rhabditida</taxon>
        <taxon>Tylenchina</taxon>
        <taxon>Panagrolaimomorpha</taxon>
        <taxon>Strongyloidoidea</taxon>
        <taxon>Steinernematidae</taxon>
        <taxon>Steinernema</taxon>
    </lineage>
</organism>
<keyword evidence="3" id="KW-1185">Reference proteome</keyword>
<dbReference type="Proteomes" id="UP000095287">
    <property type="component" value="Unplaced"/>
</dbReference>
<evidence type="ECO:0000313" key="3">
    <source>
        <dbReference type="Proteomes" id="UP000095287"/>
    </source>
</evidence>
<proteinExistence type="predicted"/>
<protein>
    <submittedName>
        <fullName evidence="4">C6 domain-containing protein</fullName>
    </submittedName>
</protein>
<name>A0A1I7Z8I2_9BILA</name>
<feature type="region of interest" description="Disordered" evidence="1">
    <location>
        <begin position="26"/>
        <end position="45"/>
    </location>
</feature>
<dbReference type="AlphaFoldDB" id="A0A1I7Z8I2"/>
<feature type="chain" id="PRO_5009313126" evidence="2">
    <location>
        <begin position="17"/>
        <end position="140"/>
    </location>
</feature>
<feature type="compositionally biased region" description="Polar residues" evidence="1">
    <location>
        <begin position="28"/>
        <end position="45"/>
    </location>
</feature>
<dbReference type="WBParaSite" id="L893_g23926.t1">
    <property type="protein sequence ID" value="L893_g23926.t1"/>
    <property type="gene ID" value="L893_g23926"/>
</dbReference>